<sequence length="151" mass="17339">MIGEAIIANYVTESTTIWHRRLGHMSVHGLKKDKEMSSSNLPQMLELELLKEVQNQSEKQLADTKGDEADEEHSEPGAETQEHEPCTYREAYESSDASQWRASIEEEMEVLYKYKTLDLVMLLNGRKAIGCKWVYKLKGTLMEIFNDSNPN</sequence>
<dbReference type="AlphaFoldDB" id="A0A9Q0GPA6"/>
<evidence type="ECO:0000313" key="2">
    <source>
        <dbReference type="EMBL" id="KAJ4951014.1"/>
    </source>
</evidence>
<evidence type="ECO:0000256" key="1">
    <source>
        <dbReference type="SAM" id="MobiDB-lite"/>
    </source>
</evidence>
<dbReference type="OrthoDB" id="411615at2759"/>
<gene>
    <name evidence="2" type="ORF">NE237_027846</name>
</gene>
<feature type="region of interest" description="Disordered" evidence="1">
    <location>
        <begin position="54"/>
        <end position="99"/>
    </location>
</feature>
<feature type="compositionally biased region" description="Basic and acidic residues" evidence="1">
    <location>
        <begin position="74"/>
        <end position="92"/>
    </location>
</feature>
<reference evidence="2" key="1">
    <citation type="journal article" date="2023" name="Plant J.">
        <title>The genome of the king protea, Protea cynaroides.</title>
        <authorList>
            <person name="Chang J."/>
            <person name="Duong T.A."/>
            <person name="Schoeman C."/>
            <person name="Ma X."/>
            <person name="Roodt D."/>
            <person name="Barker N."/>
            <person name="Li Z."/>
            <person name="Van de Peer Y."/>
            <person name="Mizrachi E."/>
        </authorList>
    </citation>
    <scope>NUCLEOTIDE SEQUENCE</scope>
    <source>
        <tissue evidence="2">Young leaves</tissue>
    </source>
</reference>
<comment type="caution">
    <text evidence="2">The sequence shown here is derived from an EMBL/GenBank/DDBJ whole genome shotgun (WGS) entry which is preliminary data.</text>
</comment>
<keyword evidence="3" id="KW-1185">Reference proteome</keyword>
<accession>A0A9Q0GPA6</accession>
<evidence type="ECO:0000313" key="3">
    <source>
        <dbReference type="Proteomes" id="UP001141806"/>
    </source>
</evidence>
<organism evidence="2 3">
    <name type="scientific">Protea cynaroides</name>
    <dbReference type="NCBI Taxonomy" id="273540"/>
    <lineage>
        <taxon>Eukaryota</taxon>
        <taxon>Viridiplantae</taxon>
        <taxon>Streptophyta</taxon>
        <taxon>Embryophyta</taxon>
        <taxon>Tracheophyta</taxon>
        <taxon>Spermatophyta</taxon>
        <taxon>Magnoliopsida</taxon>
        <taxon>Proteales</taxon>
        <taxon>Proteaceae</taxon>
        <taxon>Protea</taxon>
    </lineage>
</organism>
<proteinExistence type="predicted"/>
<dbReference type="EMBL" id="JAMYWD010000012">
    <property type="protein sequence ID" value="KAJ4951014.1"/>
    <property type="molecule type" value="Genomic_DNA"/>
</dbReference>
<evidence type="ECO:0008006" key="4">
    <source>
        <dbReference type="Google" id="ProtNLM"/>
    </source>
</evidence>
<dbReference type="Proteomes" id="UP001141806">
    <property type="component" value="Unassembled WGS sequence"/>
</dbReference>
<name>A0A9Q0GPA6_9MAGN</name>
<protein>
    <recommendedName>
        <fullName evidence="4">GAG-pre-integrase domain-containing protein</fullName>
    </recommendedName>
</protein>